<dbReference type="InterPro" id="IPR011008">
    <property type="entry name" value="Dimeric_a/b-barrel"/>
</dbReference>
<dbReference type="SUPFAM" id="SSF54909">
    <property type="entry name" value="Dimeric alpha+beta barrel"/>
    <property type="match status" value="1"/>
</dbReference>
<evidence type="ECO:0000313" key="4">
    <source>
        <dbReference type="Proteomes" id="UP000198967"/>
    </source>
</evidence>
<name>A0A1G7MQK2_PSEOR</name>
<dbReference type="PANTHER" id="PTHR37828">
    <property type="entry name" value="GSR2449 PROTEIN"/>
    <property type="match status" value="1"/>
</dbReference>
<sequence length="97" mass="10791">MAFFAVTYSYSTDDATRDQVRAEHRDYLRELATEDALLLSGPWASGELPGALLLFRADDRAAVEEIVAKDPFTEAGVISEYSVTEWEPVLGTLYSEI</sequence>
<evidence type="ECO:0000259" key="2">
    <source>
        <dbReference type="Pfam" id="PF03795"/>
    </source>
</evidence>
<dbReference type="Pfam" id="PF03795">
    <property type="entry name" value="YCII"/>
    <property type="match status" value="1"/>
</dbReference>
<dbReference type="RefSeq" id="WP_093081483.1">
    <property type="nucleotide sequence ID" value="NZ_FNBE01000006.1"/>
</dbReference>
<accession>A0A1G7MQK2</accession>
<organism evidence="3 4">
    <name type="scientific">Pseudonocardia oroxyli</name>
    <dbReference type="NCBI Taxonomy" id="366584"/>
    <lineage>
        <taxon>Bacteria</taxon>
        <taxon>Bacillati</taxon>
        <taxon>Actinomycetota</taxon>
        <taxon>Actinomycetes</taxon>
        <taxon>Pseudonocardiales</taxon>
        <taxon>Pseudonocardiaceae</taxon>
        <taxon>Pseudonocardia</taxon>
    </lineage>
</organism>
<evidence type="ECO:0000313" key="3">
    <source>
        <dbReference type="EMBL" id="SDF63926.1"/>
    </source>
</evidence>
<comment type="similarity">
    <text evidence="1">Belongs to the YciI family.</text>
</comment>
<dbReference type="PANTHER" id="PTHR37828:SF1">
    <property type="entry name" value="YCII-RELATED DOMAIN-CONTAINING PROTEIN"/>
    <property type="match status" value="1"/>
</dbReference>
<dbReference type="OrthoDB" id="8968203at2"/>
<reference evidence="3 4" key="1">
    <citation type="submission" date="2016-10" db="EMBL/GenBank/DDBJ databases">
        <authorList>
            <person name="de Groot N.N."/>
        </authorList>
    </citation>
    <scope>NUCLEOTIDE SEQUENCE [LARGE SCALE GENOMIC DNA]</scope>
    <source>
        <strain evidence="3 4">CGMCC 4.3143</strain>
    </source>
</reference>
<evidence type="ECO:0000256" key="1">
    <source>
        <dbReference type="ARBA" id="ARBA00007689"/>
    </source>
</evidence>
<dbReference type="AlphaFoldDB" id="A0A1G7MQK2"/>
<dbReference type="Proteomes" id="UP000198967">
    <property type="component" value="Unassembled WGS sequence"/>
</dbReference>
<proteinExistence type="inferred from homology"/>
<feature type="domain" description="YCII-related" evidence="2">
    <location>
        <begin position="6"/>
        <end position="87"/>
    </location>
</feature>
<keyword evidence="4" id="KW-1185">Reference proteome</keyword>
<protein>
    <recommendedName>
        <fullName evidence="2">YCII-related domain-containing protein</fullName>
    </recommendedName>
</protein>
<dbReference type="InterPro" id="IPR005545">
    <property type="entry name" value="YCII"/>
</dbReference>
<dbReference type="STRING" id="366584.SAMN05216377_10616"/>
<gene>
    <name evidence="3" type="ORF">SAMN05216377_10616</name>
</gene>
<dbReference type="Gene3D" id="3.30.70.1060">
    <property type="entry name" value="Dimeric alpha+beta barrel"/>
    <property type="match status" value="1"/>
</dbReference>
<dbReference type="EMBL" id="FNBE01000006">
    <property type="protein sequence ID" value="SDF63926.1"/>
    <property type="molecule type" value="Genomic_DNA"/>
</dbReference>